<feature type="domain" description="Protein kinase" evidence="8">
    <location>
        <begin position="213"/>
        <end position="511"/>
    </location>
</feature>
<dbReference type="InterPro" id="IPR011009">
    <property type="entry name" value="Kinase-like_dom_sf"/>
</dbReference>
<evidence type="ECO:0000256" key="4">
    <source>
        <dbReference type="ARBA" id="ARBA00022840"/>
    </source>
</evidence>
<feature type="compositionally biased region" description="Polar residues" evidence="7">
    <location>
        <begin position="1"/>
        <end position="18"/>
    </location>
</feature>
<sequence length="516" mass="56067">MSFFHRSTNPSSESSEGHTASDAGCSHDGAESLPNTGSALEEVAQSNGASAASASDARSAVSMPDLQSEPTVDARTSIDEYRNMILASLLEDYYRTRAADYFNRAHPGKNYTRQSPEVLPLAEQLFTRAGQALSSNGLLSSSSASSSLQSTRQQYLSGLDNLAAAGLTPGAELLSPMRDLVMQSPRLSLVPHPTSDLQLTVQSPFRSHYQANFEERGLLGKGAFGKVFRCYNPLDQKTYAIKKVRLSPKLSREFSEGRHGEMEDILREVKALAKLDHVNVVRYHATWIEQPHQPPVGIVNQADSDGAGLQYIHAKGLIHRDVKPGNIFLSEPQAGFHSGYCDVSCHSCVRHGDRLFSRWLNPRIGDFGLVAQLATEGLFVEAEGGSYKPGAGSHKPVGTAYYRPPVWKGDATVDDSESGAGPEDEKTDLFALGVVFVEMLWRCGTAMERVDMLKGLQKGILPSGLEKNLQAEGLETTVVGDVIALARVMVDPNPAQRWEGRQVKEAVEALLGRLSQ</sequence>
<proteinExistence type="inferred from homology"/>
<evidence type="ECO:0000313" key="10">
    <source>
        <dbReference type="Proteomes" id="UP000293360"/>
    </source>
</evidence>
<dbReference type="GO" id="GO:0005737">
    <property type="term" value="C:cytoplasm"/>
    <property type="evidence" value="ECO:0007669"/>
    <property type="project" value="TreeGrafter"/>
</dbReference>
<dbReference type="SUPFAM" id="SSF56112">
    <property type="entry name" value="Protein kinase-like (PK-like)"/>
    <property type="match status" value="1"/>
</dbReference>
<dbReference type="PANTHER" id="PTHR11042">
    <property type="entry name" value="EUKARYOTIC TRANSLATION INITIATION FACTOR 2-ALPHA KINASE EIF2-ALPHA KINASE -RELATED"/>
    <property type="match status" value="1"/>
</dbReference>
<evidence type="ECO:0000256" key="6">
    <source>
        <dbReference type="PROSITE-ProRule" id="PRU10141"/>
    </source>
</evidence>
<dbReference type="InterPro" id="IPR008271">
    <property type="entry name" value="Ser/Thr_kinase_AS"/>
</dbReference>
<evidence type="ECO:0000256" key="3">
    <source>
        <dbReference type="ARBA" id="ARBA00022777"/>
    </source>
</evidence>
<dbReference type="Gene3D" id="3.30.200.20">
    <property type="entry name" value="Phosphorylase Kinase, domain 1"/>
    <property type="match status" value="1"/>
</dbReference>
<feature type="region of interest" description="Disordered" evidence="7">
    <location>
        <begin position="1"/>
        <end position="74"/>
    </location>
</feature>
<dbReference type="SMART" id="SM00220">
    <property type="entry name" value="S_TKc"/>
    <property type="match status" value="1"/>
</dbReference>
<dbReference type="Gene3D" id="1.10.510.10">
    <property type="entry name" value="Transferase(Phosphotransferase) domain 1"/>
    <property type="match status" value="1"/>
</dbReference>
<organism evidence="9 10">
    <name type="scientific">Monosporascus ibericus</name>
    <dbReference type="NCBI Taxonomy" id="155417"/>
    <lineage>
        <taxon>Eukaryota</taxon>
        <taxon>Fungi</taxon>
        <taxon>Dikarya</taxon>
        <taxon>Ascomycota</taxon>
        <taxon>Pezizomycotina</taxon>
        <taxon>Sordariomycetes</taxon>
        <taxon>Xylariomycetidae</taxon>
        <taxon>Xylariales</taxon>
        <taxon>Xylariales incertae sedis</taxon>
        <taxon>Monosporascus</taxon>
    </lineage>
</organism>
<dbReference type="PROSITE" id="PS50011">
    <property type="entry name" value="PROTEIN_KINASE_DOM"/>
    <property type="match status" value="1"/>
</dbReference>
<keyword evidence="10" id="KW-1185">Reference proteome</keyword>
<comment type="similarity">
    <text evidence="5">Belongs to the protein kinase superfamily. Ser/Thr protein kinase family. GCN2 subfamily.</text>
</comment>
<dbReference type="GO" id="GO:0004672">
    <property type="term" value="F:protein kinase activity"/>
    <property type="evidence" value="ECO:0007669"/>
    <property type="project" value="InterPro"/>
</dbReference>
<dbReference type="OrthoDB" id="1405469at2759"/>
<dbReference type="InterPro" id="IPR050339">
    <property type="entry name" value="CC_SR_Kinase"/>
</dbReference>
<accession>A0A4Q4THQ8</accession>
<dbReference type="AlphaFoldDB" id="A0A4Q4THQ8"/>
<protein>
    <recommendedName>
        <fullName evidence="8">Protein kinase domain-containing protein</fullName>
    </recommendedName>
</protein>
<dbReference type="GO" id="GO:0005524">
    <property type="term" value="F:ATP binding"/>
    <property type="evidence" value="ECO:0007669"/>
    <property type="project" value="UniProtKB-UniRule"/>
</dbReference>
<keyword evidence="2 6" id="KW-0547">Nucleotide-binding</keyword>
<evidence type="ECO:0000256" key="2">
    <source>
        <dbReference type="ARBA" id="ARBA00022741"/>
    </source>
</evidence>
<dbReference type="GO" id="GO:0005634">
    <property type="term" value="C:nucleus"/>
    <property type="evidence" value="ECO:0007669"/>
    <property type="project" value="TreeGrafter"/>
</dbReference>
<evidence type="ECO:0000256" key="1">
    <source>
        <dbReference type="ARBA" id="ARBA00022679"/>
    </source>
</evidence>
<feature type="binding site" evidence="6">
    <location>
        <position position="243"/>
    </location>
    <ligand>
        <name>ATP</name>
        <dbReference type="ChEBI" id="CHEBI:30616"/>
    </ligand>
</feature>
<keyword evidence="4 6" id="KW-0067">ATP-binding</keyword>
<comment type="caution">
    <text evidence="9">The sequence shown here is derived from an EMBL/GenBank/DDBJ whole genome shotgun (WGS) entry which is preliminary data.</text>
</comment>
<keyword evidence="3" id="KW-0418">Kinase</keyword>
<dbReference type="STRING" id="155417.A0A4Q4THQ8"/>
<feature type="compositionally biased region" description="Low complexity" evidence="7">
    <location>
        <begin position="44"/>
        <end position="62"/>
    </location>
</feature>
<evidence type="ECO:0000313" key="9">
    <source>
        <dbReference type="EMBL" id="RYP05057.1"/>
    </source>
</evidence>
<dbReference type="PROSITE" id="PS00108">
    <property type="entry name" value="PROTEIN_KINASE_ST"/>
    <property type="match status" value="1"/>
</dbReference>
<evidence type="ECO:0000256" key="7">
    <source>
        <dbReference type="SAM" id="MobiDB-lite"/>
    </source>
</evidence>
<dbReference type="InterPro" id="IPR017441">
    <property type="entry name" value="Protein_kinase_ATP_BS"/>
</dbReference>
<dbReference type="Proteomes" id="UP000293360">
    <property type="component" value="Unassembled WGS sequence"/>
</dbReference>
<dbReference type="InterPro" id="IPR000719">
    <property type="entry name" value="Prot_kinase_dom"/>
</dbReference>
<name>A0A4Q4THQ8_9PEZI</name>
<reference evidence="9 10" key="1">
    <citation type="submission" date="2018-06" db="EMBL/GenBank/DDBJ databases">
        <title>Complete Genomes of Monosporascus.</title>
        <authorList>
            <person name="Robinson A.J."/>
            <person name="Natvig D.O."/>
        </authorList>
    </citation>
    <scope>NUCLEOTIDE SEQUENCE [LARGE SCALE GENOMIC DNA]</scope>
    <source>
        <strain evidence="9 10">CBS 110550</strain>
    </source>
</reference>
<dbReference type="EMBL" id="QJNU01000184">
    <property type="protein sequence ID" value="RYP05057.1"/>
    <property type="molecule type" value="Genomic_DNA"/>
</dbReference>
<keyword evidence="1" id="KW-0808">Transferase</keyword>
<dbReference type="Pfam" id="PF00069">
    <property type="entry name" value="Pkinase"/>
    <property type="match status" value="2"/>
</dbReference>
<evidence type="ECO:0000259" key="8">
    <source>
        <dbReference type="PROSITE" id="PS50011"/>
    </source>
</evidence>
<gene>
    <name evidence="9" type="ORF">DL764_004076</name>
</gene>
<evidence type="ECO:0000256" key="5">
    <source>
        <dbReference type="ARBA" id="ARBA00037982"/>
    </source>
</evidence>
<dbReference type="PROSITE" id="PS00107">
    <property type="entry name" value="PROTEIN_KINASE_ATP"/>
    <property type="match status" value="1"/>
</dbReference>